<feature type="coiled-coil region" evidence="1">
    <location>
        <begin position="120"/>
        <end position="289"/>
    </location>
</feature>
<dbReference type="PANTHER" id="PTHR48251:SF1">
    <property type="entry name" value="COILED-COIL DOMAIN-CONTAINING PROTEIN 160"/>
    <property type="match status" value="1"/>
</dbReference>
<evidence type="ECO:0000313" key="4">
    <source>
        <dbReference type="Proteomes" id="UP000886611"/>
    </source>
</evidence>
<keyword evidence="1" id="KW-0175">Coiled coil</keyword>
<reference evidence="3 4" key="1">
    <citation type="journal article" date="2021" name="Cell">
        <title>Tracing the genetic footprints of vertebrate landing in non-teleost ray-finned fishes.</title>
        <authorList>
            <person name="Bi X."/>
            <person name="Wang K."/>
            <person name="Yang L."/>
            <person name="Pan H."/>
            <person name="Jiang H."/>
            <person name="Wei Q."/>
            <person name="Fang M."/>
            <person name="Yu H."/>
            <person name="Zhu C."/>
            <person name="Cai Y."/>
            <person name="He Y."/>
            <person name="Gan X."/>
            <person name="Zeng H."/>
            <person name="Yu D."/>
            <person name="Zhu Y."/>
            <person name="Jiang H."/>
            <person name="Qiu Q."/>
            <person name="Yang H."/>
            <person name="Zhang Y.E."/>
            <person name="Wang W."/>
            <person name="Zhu M."/>
            <person name="He S."/>
            <person name="Zhang G."/>
        </authorList>
    </citation>
    <scope>NUCLEOTIDE SEQUENCE [LARGE SCALE GENOMIC DNA]</scope>
    <source>
        <strain evidence="3">Bchr_013</strain>
    </source>
</reference>
<accession>A0A8X8BQP0</accession>
<feature type="region of interest" description="Disordered" evidence="2">
    <location>
        <begin position="86"/>
        <end position="113"/>
    </location>
</feature>
<gene>
    <name evidence="3" type="primary">Cc160</name>
    <name evidence="3" type="ORF">GTO96_0002913</name>
</gene>
<keyword evidence="4" id="KW-1185">Reference proteome</keyword>
<dbReference type="AlphaFoldDB" id="A0A8X8BQP0"/>
<dbReference type="OrthoDB" id="5985715at2759"/>
<name>A0A8X8BQP0_POLSE</name>
<feature type="non-terminal residue" evidence="3">
    <location>
        <position position="1"/>
    </location>
</feature>
<organism evidence="3 4">
    <name type="scientific">Polypterus senegalus</name>
    <name type="common">Senegal bichir</name>
    <dbReference type="NCBI Taxonomy" id="55291"/>
    <lineage>
        <taxon>Eukaryota</taxon>
        <taxon>Metazoa</taxon>
        <taxon>Chordata</taxon>
        <taxon>Craniata</taxon>
        <taxon>Vertebrata</taxon>
        <taxon>Euteleostomi</taxon>
        <taxon>Actinopterygii</taxon>
        <taxon>Polypteriformes</taxon>
        <taxon>Polypteridae</taxon>
        <taxon>Polypterus</taxon>
    </lineage>
</organism>
<dbReference type="EMBL" id="JAATIS010003638">
    <property type="protein sequence ID" value="KAG2464411.1"/>
    <property type="molecule type" value="Genomic_DNA"/>
</dbReference>
<feature type="non-terminal residue" evidence="3">
    <location>
        <position position="326"/>
    </location>
</feature>
<evidence type="ECO:0000256" key="2">
    <source>
        <dbReference type="SAM" id="MobiDB-lite"/>
    </source>
</evidence>
<evidence type="ECO:0000313" key="3">
    <source>
        <dbReference type="EMBL" id="KAG2464411.1"/>
    </source>
</evidence>
<dbReference type="PANTHER" id="PTHR48251">
    <property type="entry name" value="COILED-COIL DOMAIN-CONTAINING PROTEIN 160"/>
    <property type="match status" value="1"/>
</dbReference>
<dbReference type="Proteomes" id="UP000886611">
    <property type="component" value="Unassembled WGS sequence"/>
</dbReference>
<comment type="caution">
    <text evidence="3">The sequence shown here is derived from an EMBL/GenBank/DDBJ whole genome shotgun (WGS) entry which is preliminary data.</text>
</comment>
<evidence type="ECO:0000256" key="1">
    <source>
        <dbReference type="SAM" id="Coils"/>
    </source>
</evidence>
<protein>
    <submittedName>
        <fullName evidence="3">CC160 protein</fullName>
    </submittedName>
</protein>
<proteinExistence type="predicted"/>
<sequence>MENTETDVEEPHWVTKLFPPRFTVLDLVGDNITPWPPESVLVTEKFAAQRAERLKEIYYSSLREVQAHEKKKRHEQFEQNVVREYEEGTDMVSRPPSTENTKKITESSSSPIQEDQPIWNAEEMNVLREAMRQKDSEKQQLQIHLNNALAAVERLQSERAQLEKNLSQKERELLRVQQENERRALHVALLQREGLIKDKTVQAWLEEIQEKTREVQNLTRELQKARSDILDQSLQNKELQDKLIKERQIQEDMHQTMIEKIRVEHEVVIQKMQRELETVQAELATEKQMHARNLNALELLRRHFANLPPQNNEDVLAANVGHIGYY</sequence>